<dbReference type="Pfam" id="PF06366">
    <property type="entry name" value="FlhE"/>
    <property type="match status" value="1"/>
</dbReference>
<keyword evidence="2" id="KW-0282">Flagellum</keyword>
<evidence type="ECO:0000313" key="2">
    <source>
        <dbReference type="EMBL" id="MET1490175.1"/>
    </source>
</evidence>
<keyword evidence="2" id="KW-0969">Cilium</keyword>
<comment type="caution">
    <text evidence="2">The sequence shown here is derived from an EMBL/GenBank/DDBJ whole genome shotgun (WGS) entry which is preliminary data.</text>
</comment>
<gene>
    <name evidence="2" type="ORF">ABVT11_10075</name>
</gene>
<evidence type="ECO:0000313" key="3">
    <source>
        <dbReference type="Proteomes" id="UP001548590"/>
    </source>
</evidence>
<dbReference type="EMBL" id="JBEWLZ010000004">
    <property type="protein sequence ID" value="MET1490175.1"/>
    <property type="molecule type" value="Genomic_DNA"/>
</dbReference>
<feature type="chain" id="PRO_5046357160" evidence="1">
    <location>
        <begin position="26"/>
        <end position="142"/>
    </location>
</feature>
<dbReference type="InterPro" id="IPR009420">
    <property type="entry name" value="FlhE"/>
</dbReference>
<organism evidence="2 3">
    <name type="scientific">Uliginosibacterium paludis</name>
    <dbReference type="NCBI Taxonomy" id="1615952"/>
    <lineage>
        <taxon>Bacteria</taxon>
        <taxon>Pseudomonadati</taxon>
        <taxon>Pseudomonadota</taxon>
        <taxon>Betaproteobacteria</taxon>
        <taxon>Rhodocyclales</taxon>
        <taxon>Zoogloeaceae</taxon>
        <taxon>Uliginosibacterium</taxon>
    </lineage>
</organism>
<proteinExistence type="predicted"/>
<dbReference type="RefSeq" id="WP_345923723.1">
    <property type="nucleotide sequence ID" value="NZ_JBDIVF010000001.1"/>
</dbReference>
<evidence type="ECO:0000256" key="1">
    <source>
        <dbReference type="SAM" id="SignalP"/>
    </source>
</evidence>
<accession>A0ABV2CQI4</accession>
<dbReference type="Proteomes" id="UP001548590">
    <property type="component" value="Unassembled WGS sequence"/>
</dbReference>
<name>A0ABV2CQI4_9RHOO</name>
<protein>
    <submittedName>
        <fullName evidence="2">Flagellar protein FlhE</fullName>
    </submittedName>
</protein>
<feature type="signal peptide" evidence="1">
    <location>
        <begin position="1"/>
        <end position="25"/>
    </location>
</feature>
<keyword evidence="3" id="KW-1185">Reference proteome</keyword>
<keyword evidence="2" id="KW-0966">Cell projection</keyword>
<sequence>MFLSSRALCLSVVLMPLLVGAPARATTEHAYTAEAGLVRVDRRNADFDTRLAVVGPVPAAGARITQVSYRWRYENPQPGMSVMLCQERGRCIDVTDAGERRTAAFAGSDPSRPFYFRTRVGGKGGMLPLLGHSAQIIVNWTE</sequence>
<reference evidence="2 3" key="1">
    <citation type="submission" date="2024-07" db="EMBL/GenBank/DDBJ databases">
        <title>Uliginosibacterium paludis KCTC:42655.</title>
        <authorList>
            <person name="Kim M.K."/>
        </authorList>
    </citation>
    <scope>NUCLEOTIDE SEQUENCE [LARGE SCALE GENOMIC DNA]</scope>
    <source>
        <strain evidence="2 3">KCTC 42655</strain>
    </source>
</reference>
<keyword evidence="1" id="KW-0732">Signal</keyword>